<dbReference type="OrthoDB" id="9813771at2"/>
<name>C2ME97_9PORP</name>
<dbReference type="RefSeq" id="WP_007366178.1">
    <property type="nucleotide sequence ID" value="NZ_ACLR01000226.1"/>
</dbReference>
<dbReference type="InterPro" id="IPR001498">
    <property type="entry name" value="Impact_N"/>
</dbReference>
<gene>
    <name evidence="3" type="ORF">PORUE0001_0255</name>
</gene>
<dbReference type="PANTHER" id="PTHR16301">
    <property type="entry name" value="IMPACT-RELATED"/>
    <property type="match status" value="1"/>
</dbReference>
<evidence type="ECO:0000259" key="2">
    <source>
        <dbReference type="Pfam" id="PF01205"/>
    </source>
</evidence>
<comment type="similarity">
    <text evidence="1">Belongs to the IMPACT family.</text>
</comment>
<dbReference type="GO" id="GO:0005737">
    <property type="term" value="C:cytoplasm"/>
    <property type="evidence" value="ECO:0007669"/>
    <property type="project" value="TreeGrafter"/>
</dbReference>
<dbReference type="AlphaFoldDB" id="C2ME97"/>
<organism evidence="3 4">
    <name type="scientific">Porphyromonas uenonis 60-3</name>
    <dbReference type="NCBI Taxonomy" id="596327"/>
    <lineage>
        <taxon>Bacteria</taxon>
        <taxon>Pseudomonadati</taxon>
        <taxon>Bacteroidota</taxon>
        <taxon>Bacteroidia</taxon>
        <taxon>Bacteroidales</taxon>
        <taxon>Porphyromonadaceae</taxon>
        <taxon>Porphyromonas</taxon>
    </lineage>
</organism>
<dbReference type="InterPro" id="IPR036956">
    <property type="entry name" value="Impact_N_sf"/>
</dbReference>
<dbReference type="InterPro" id="IPR023582">
    <property type="entry name" value="Impact"/>
</dbReference>
<dbReference type="Proteomes" id="UP000003303">
    <property type="component" value="Unassembled WGS sequence"/>
</dbReference>
<dbReference type="PANTHER" id="PTHR16301:SF20">
    <property type="entry name" value="IMPACT FAMILY MEMBER YIGZ"/>
    <property type="match status" value="1"/>
</dbReference>
<evidence type="ECO:0000313" key="4">
    <source>
        <dbReference type="Proteomes" id="UP000003303"/>
    </source>
</evidence>
<keyword evidence="4" id="KW-1185">Reference proteome</keyword>
<protein>
    <submittedName>
        <fullName evidence="3">Putative YigZ family protein</fullName>
    </submittedName>
</protein>
<dbReference type="GO" id="GO:0006446">
    <property type="term" value="P:regulation of translational initiation"/>
    <property type="evidence" value="ECO:0007669"/>
    <property type="project" value="TreeGrafter"/>
</dbReference>
<dbReference type="SUPFAM" id="SSF54211">
    <property type="entry name" value="Ribosomal protein S5 domain 2-like"/>
    <property type="match status" value="1"/>
</dbReference>
<feature type="domain" description="Impact N-terminal" evidence="2">
    <location>
        <begin position="20"/>
        <end position="124"/>
    </location>
</feature>
<proteinExistence type="inferred from homology"/>
<evidence type="ECO:0000256" key="1">
    <source>
        <dbReference type="ARBA" id="ARBA00007665"/>
    </source>
</evidence>
<dbReference type="InterPro" id="IPR020568">
    <property type="entry name" value="Ribosomal_Su5_D2-typ_SF"/>
</dbReference>
<dbReference type="STRING" id="596327.PORUE0001_0255"/>
<sequence>MKDFYHTIQSPAIAEQNIQRSRFIGYCYPVSSAEEALERISELRKEHYSATHVCWAYSIYGDEANETRSNDDGEPSGTAGKPILGRLISHDLTNVAVAAVRYFGGVKLGTSGLIDAYRSTTELVLDKATVREVILYSSVTLSFQMDLMGPVMLLVKNHGAEIVAQDYTSQYHLTVQLRQGDMPSFVAAAGEIYGVTLQEEGIAE</sequence>
<dbReference type="EMBL" id="ACLR01000226">
    <property type="protein sequence ID" value="EEK15992.1"/>
    <property type="molecule type" value="Genomic_DNA"/>
</dbReference>
<dbReference type="eggNOG" id="COG1739">
    <property type="taxonomic scope" value="Bacteria"/>
</dbReference>
<reference evidence="3 4" key="1">
    <citation type="submission" date="2009-04" db="EMBL/GenBank/DDBJ databases">
        <authorList>
            <person name="Sebastian Y."/>
            <person name="Madupu R."/>
            <person name="Durkin A.S."/>
            <person name="Torralba M."/>
            <person name="Methe B."/>
            <person name="Sutton G.G."/>
            <person name="Strausberg R.L."/>
            <person name="Nelson K.E."/>
        </authorList>
    </citation>
    <scope>NUCLEOTIDE SEQUENCE [LARGE SCALE GENOMIC DNA]</scope>
    <source>
        <strain evidence="3 4">60-3</strain>
    </source>
</reference>
<comment type="caution">
    <text evidence="3">The sequence shown here is derived from an EMBL/GenBank/DDBJ whole genome shotgun (WGS) entry which is preliminary data.</text>
</comment>
<accession>C2ME97</accession>
<dbReference type="Gene3D" id="3.30.230.30">
    <property type="entry name" value="Impact, N-terminal domain"/>
    <property type="match status" value="1"/>
</dbReference>
<evidence type="ECO:0000313" key="3">
    <source>
        <dbReference type="EMBL" id="EEK15992.1"/>
    </source>
</evidence>
<dbReference type="Pfam" id="PF01205">
    <property type="entry name" value="Impact_N"/>
    <property type="match status" value="1"/>
</dbReference>